<protein>
    <submittedName>
        <fullName evidence="2">Uncharacterized protein</fullName>
    </submittedName>
</protein>
<dbReference type="RefSeq" id="WP_180494314.1">
    <property type="nucleotide sequence ID" value="NZ_JACCKS010000041.1"/>
</dbReference>
<dbReference type="AlphaFoldDB" id="A0A853JRV7"/>
<dbReference type="Proteomes" id="UP000586254">
    <property type="component" value="Unassembled WGS sequence"/>
</dbReference>
<organism evidence="2 3">
    <name type="scientific">Eubacterium callanderi</name>
    <dbReference type="NCBI Taxonomy" id="53442"/>
    <lineage>
        <taxon>Bacteria</taxon>
        <taxon>Bacillati</taxon>
        <taxon>Bacillota</taxon>
        <taxon>Clostridia</taxon>
        <taxon>Eubacteriales</taxon>
        <taxon>Eubacteriaceae</taxon>
        <taxon>Eubacterium</taxon>
    </lineage>
</organism>
<evidence type="ECO:0000313" key="2">
    <source>
        <dbReference type="EMBL" id="NZA40276.1"/>
    </source>
</evidence>
<gene>
    <name evidence="2" type="ORF">H0N91_19605</name>
</gene>
<sequence>MERVRFTITSDKPLTRVTTVVNPVTGLYFTAGQLLGLAGCLMAIAAAFMVSLIWYRKNRRQ</sequence>
<keyword evidence="1" id="KW-1133">Transmembrane helix</keyword>
<keyword evidence="1" id="KW-0472">Membrane</keyword>
<evidence type="ECO:0000313" key="3">
    <source>
        <dbReference type="Proteomes" id="UP000586254"/>
    </source>
</evidence>
<keyword evidence="1" id="KW-0812">Transmembrane</keyword>
<feature type="transmembrane region" description="Helical" evidence="1">
    <location>
        <begin position="34"/>
        <end position="55"/>
    </location>
</feature>
<name>A0A853JRV7_9FIRM</name>
<dbReference type="EMBL" id="JACCKS010000041">
    <property type="protein sequence ID" value="NZA40276.1"/>
    <property type="molecule type" value="Genomic_DNA"/>
</dbReference>
<reference evidence="2 3" key="1">
    <citation type="submission" date="2020-07" db="EMBL/GenBank/DDBJ databases">
        <title>Organ Donor 1.</title>
        <authorList>
            <person name="Marsh A.J."/>
            <person name="Azcarate-Peril M.A."/>
        </authorList>
    </citation>
    <scope>NUCLEOTIDE SEQUENCE [LARGE SCALE GENOMIC DNA]</scope>
    <source>
        <strain evidence="2 3">AMC0717</strain>
    </source>
</reference>
<comment type="caution">
    <text evidence="2">The sequence shown here is derived from an EMBL/GenBank/DDBJ whole genome shotgun (WGS) entry which is preliminary data.</text>
</comment>
<proteinExistence type="predicted"/>
<evidence type="ECO:0000256" key="1">
    <source>
        <dbReference type="SAM" id="Phobius"/>
    </source>
</evidence>
<accession>A0A853JRV7</accession>